<dbReference type="EMBL" id="CP099799">
    <property type="protein sequence ID" value="USS02095.1"/>
    <property type="molecule type" value="Genomic_DNA"/>
</dbReference>
<evidence type="ECO:0000313" key="5">
    <source>
        <dbReference type="Proteomes" id="UP001055437"/>
    </source>
</evidence>
<feature type="transmembrane region" description="Helical" evidence="1">
    <location>
        <begin position="34"/>
        <end position="55"/>
    </location>
</feature>
<dbReference type="GeneID" id="303561846"/>
<proteinExistence type="predicted"/>
<dbReference type="Proteomes" id="UP001055437">
    <property type="component" value="Chromosome"/>
</dbReference>
<feature type="transmembrane region" description="Helical" evidence="1">
    <location>
        <begin position="6"/>
        <end position="22"/>
    </location>
</feature>
<dbReference type="Pfam" id="PF06961">
    <property type="entry name" value="DUF1294"/>
    <property type="match status" value="1"/>
</dbReference>
<evidence type="ECO:0000256" key="1">
    <source>
        <dbReference type="SAM" id="Phobius"/>
    </source>
</evidence>
<evidence type="ECO:0000313" key="3">
    <source>
        <dbReference type="EMBL" id="USS02095.1"/>
    </source>
</evidence>
<dbReference type="OrthoDB" id="1698854at2"/>
<keyword evidence="1" id="KW-0812">Transmembrane</keyword>
<gene>
    <name evidence="2" type="ORF">CP523_14250</name>
    <name evidence="3" type="ORF">NH397_06650</name>
</gene>
<keyword evidence="1" id="KW-1133">Transmembrane helix</keyword>
<dbReference type="AlphaFoldDB" id="A0A9N7JNZ2"/>
<dbReference type="InterPro" id="IPR010718">
    <property type="entry name" value="DUF1294"/>
</dbReference>
<dbReference type="Proteomes" id="UP000280586">
    <property type="component" value="Chromosome"/>
</dbReference>
<dbReference type="EMBL" id="CP023671">
    <property type="protein sequence ID" value="AYE35499.1"/>
    <property type="molecule type" value="Genomic_DNA"/>
</dbReference>
<organism evidence="2 4">
    <name type="scientific">Clostridium septicum</name>
    <dbReference type="NCBI Taxonomy" id="1504"/>
    <lineage>
        <taxon>Bacteria</taxon>
        <taxon>Bacillati</taxon>
        <taxon>Bacillota</taxon>
        <taxon>Clostridia</taxon>
        <taxon>Eubacteriales</taxon>
        <taxon>Clostridiaceae</taxon>
        <taxon>Clostridium</taxon>
    </lineage>
</organism>
<dbReference type="PIRSF" id="PIRSF002599">
    <property type="entry name" value="Cold_shock_A"/>
    <property type="match status" value="1"/>
</dbReference>
<protein>
    <submittedName>
        <fullName evidence="2">DUF1294 domain-containing protein</fullName>
    </submittedName>
</protein>
<reference evidence="2 4" key="1">
    <citation type="submission" date="2017-09" db="EMBL/GenBank/DDBJ databases">
        <authorList>
            <person name="Thomas P."/>
            <person name="Seyboldt C."/>
        </authorList>
    </citation>
    <scope>NUCLEOTIDE SEQUENCE [LARGE SCALE GENOMIC DNA]</scope>
    <source>
        <strain evidence="2 4">DSM 7534</strain>
    </source>
</reference>
<reference evidence="3" key="2">
    <citation type="submission" date="2022-06" db="EMBL/GenBank/DDBJ databases">
        <authorList>
            <person name="Holder M.E."/>
            <person name="Ajami N.J."/>
            <person name="Petrosino J.F."/>
        </authorList>
    </citation>
    <scope>NUCLEOTIDE SEQUENCE</scope>
    <source>
        <strain evidence="3">RMA 8861</strain>
    </source>
</reference>
<accession>A0A9N7JNZ2</accession>
<sequence length="88" mass="10505">MYNILKIYFITINLFAFIIMFIDKQKAIKKQWRISENNLVLIAILGGSVGEYISMHIFRHKTHHIKFTFGIPFIIFLQLLIVFLYLLK</sequence>
<evidence type="ECO:0000313" key="2">
    <source>
        <dbReference type="EMBL" id="AYE35499.1"/>
    </source>
</evidence>
<feature type="transmembrane region" description="Helical" evidence="1">
    <location>
        <begin position="67"/>
        <end position="87"/>
    </location>
</feature>
<dbReference type="KEGG" id="csep:CP523_14250"/>
<evidence type="ECO:0000313" key="4">
    <source>
        <dbReference type="Proteomes" id="UP000280586"/>
    </source>
</evidence>
<keyword evidence="5" id="KW-1185">Reference proteome</keyword>
<name>A0A9N7JNZ2_CLOSE</name>
<keyword evidence="1" id="KW-0472">Membrane</keyword>
<dbReference type="RefSeq" id="WP_066678485.1">
    <property type="nucleotide sequence ID" value="NZ_CABMIZ010000045.1"/>
</dbReference>
<dbReference type="InterPro" id="IPR012156">
    <property type="entry name" value="Cold_shock_CspA"/>
</dbReference>
<dbReference type="GO" id="GO:0003676">
    <property type="term" value="F:nucleic acid binding"/>
    <property type="evidence" value="ECO:0007669"/>
    <property type="project" value="InterPro"/>
</dbReference>